<evidence type="ECO:0000313" key="2">
    <source>
        <dbReference type="Proteomes" id="UP000789831"/>
    </source>
</evidence>
<comment type="caution">
    <text evidence="1">The sequence shown here is derived from an EMBL/GenBank/DDBJ whole genome shotgun (WGS) entry which is preliminary data.</text>
</comment>
<accession>A0A9N9EGI5</accession>
<sequence>HSRIIIPREGNRRKKWESDEEIKLPEIQGYTATFGRRTTNESNHKRAVISGNIKKLKTITSKNANDKWQGPGLKCWCYGKEDTKHKLYGGFEPETPTTNIRYYSEKDRKTPVEMTDSSQRGSLNSTDQNVLEILKGMYVFTIKPGNKIAQGIYLQLVKIGELLPVSSQVLLEENAALFTEGMEGLGRANTKISRGCVKIIGIVRSVVIVKSREWVLLEETASESTTLSRIPNGT</sequence>
<keyword evidence="2" id="KW-1185">Reference proteome</keyword>
<name>A0A9N9EGI5_9GLOM</name>
<dbReference type="Proteomes" id="UP000789831">
    <property type="component" value="Unassembled WGS sequence"/>
</dbReference>
<protein>
    <submittedName>
        <fullName evidence="1">12535_t:CDS:1</fullName>
    </submittedName>
</protein>
<reference evidence="1" key="1">
    <citation type="submission" date="2021-06" db="EMBL/GenBank/DDBJ databases">
        <authorList>
            <person name="Kallberg Y."/>
            <person name="Tangrot J."/>
            <person name="Rosling A."/>
        </authorList>
    </citation>
    <scope>NUCLEOTIDE SEQUENCE</scope>
    <source>
        <strain evidence="1">MT106</strain>
    </source>
</reference>
<dbReference type="EMBL" id="CAJVPL010009601">
    <property type="protein sequence ID" value="CAG8678691.1"/>
    <property type="molecule type" value="Genomic_DNA"/>
</dbReference>
<gene>
    <name evidence="1" type="ORF">AGERDE_LOCUS12572</name>
</gene>
<proteinExistence type="predicted"/>
<organism evidence="1 2">
    <name type="scientific">Ambispora gerdemannii</name>
    <dbReference type="NCBI Taxonomy" id="144530"/>
    <lineage>
        <taxon>Eukaryota</taxon>
        <taxon>Fungi</taxon>
        <taxon>Fungi incertae sedis</taxon>
        <taxon>Mucoromycota</taxon>
        <taxon>Glomeromycotina</taxon>
        <taxon>Glomeromycetes</taxon>
        <taxon>Archaeosporales</taxon>
        <taxon>Ambisporaceae</taxon>
        <taxon>Ambispora</taxon>
    </lineage>
</organism>
<dbReference type="AlphaFoldDB" id="A0A9N9EGI5"/>
<evidence type="ECO:0000313" key="1">
    <source>
        <dbReference type="EMBL" id="CAG8678691.1"/>
    </source>
</evidence>
<feature type="non-terminal residue" evidence="1">
    <location>
        <position position="234"/>
    </location>
</feature>